<organism evidence="1 2">
    <name type="scientific">Neofusicoccum parvum</name>
    <dbReference type="NCBI Taxonomy" id="310453"/>
    <lineage>
        <taxon>Eukaryota</taxon>
        <taxon>Fungi</taxon>
        <taxon>Dikarya</taxon>
        <taxon>Ascomycota</taxon>
        <taxon>Pezizomycotina</taxon>
        <taxon>Dothideomycetes</taxon>
        <taxon>Dothideomycetes incertae sedis</taxon>
        <taxon>Botryosphaeriales</taxon>
        <taxon>Botryosphaeriaceae</taxon>
        <taxon>Neofusicoccum</taxon>
    </lineage>
</organism>
<proteinExistence type="predicted"/>
<sequence>MDSMEKQPSLLGALSARDIAWVLVSIVLGFTVLAVSNIIYNLYLHPLAKYPGPAYACATSLSYWAIALTGDVVPWIQSIHTQYGPAVRIGPDKLSYISAEAWRDIYAPASGARRSNPKDRTHYVEEKYGILAVRDDAAHARLRRIFAPAFADRSIRRQEPMVARYADRLVAAVRRDAEAAAAGGELDLCKLWTCATFDVMGQLTFGEPLGLLDRSEYTPWVKTVFGWNKAIDLARLQLEYPLLGLLAKYLTPRSLREMERSHAKHSSDRVDRRLELGSDEPDIWNLVLGAGEEGKGLARQDMYVNAGVFMIAGTETSATLLSGLTWMLCTNPEKMGKLCAEVRGGFQSDGEMTVERLAKLPYLNACLEEGLRLYPPLPIGPPREVAEGGNVICGEWVPGGTRLSVAQFAAYRSPLNFKDPESFVPERWLPGTGYENDKRDVLQPFSIGPRNCIGQNLAYYEMRIFLAKVLWNFDIKLCPQSKDWLNQKSFALWQKPPLWVKVAPVQ</sequence>
<accession>A0ACB5SKZ5</accession>
<evidence type="ECO:0000313" key="1">
    <source>
        <dbReference type="EMBL" id="GME46035.1"/>
    </source>
</evidence>
<evidence type="ECO:0000313" key="2">
    <source>
        <dbReference type="Proteomes" id="UP001165186"/>
    </source>
</evidence>
<comment type="caution">
    <text evidence="1">The sequence shown here is derived from an EMBL/GenBank/DDBJ whole genome shotgun (WGS) entry which is preliminary data.</text>
</comment>
<reference evidence="1" key="1">
    <citation type="submission" date="2024-09" db="EMBL/GenBank/DDBJ databases">
        <title>Draft Genome Sequences of Neofusicoccum parvum.</title>
        <authorList>
            <person name="Ashida A."/>
            <person name="Camagna M."/>
            <person name="Tanaka A."/>
            <person name="Takemoto D."/>
        </authorList>
    </citation>
    <scope>NUCLEOTIDE SEQUENCE</scope>
    <source>
        <strain evidence="1">PPO83</strain>
    </source>
</reference>
<dbReference type="Proteomes" id="UP001165186">
    <property type="component" value="Unassembled WGS sequence"/>
</dbReference>
<name>A0ACB5SKZ5_9PEZI</name>
<dbReference type="EMBL" id="BSXG01000122">
    <property type="protein sequence ID" value="GME46035.1"/>
    <property type="molecule type" value="Genomic_DNA"/>
</dbReference>
<keyword evidence="2" id="KW-1185">Reference proteome</keyword>
<protein>
    <submittedName>
        <fullName evidence="1">Cytochrome p450 protein</fullName>
    </submittedName>
</protein>
<gene>
    <name evidence="1" type="primary">g6793</name>
    <name evidence="1" type="ORF">NpPPO83_00006793</name>
</gene>